<dbReference type="InterPro" id="IPR011009">
    <property type="entry name" value="Kinase-like_dom_sf"/>
</dbReference>
<dbReference type="SUPFAM" id="SSF56112">
    <property type="entry name" value="Protein kinase-like (PK-like)"/>
    <property type="match status" value="1"/>
</dbReference>
<dbReference type="STRING" id="315749.Bcer98_3555"/>
<dbReference type="InterPro" id="IPR047175">
    <property type="entry name" value="CotS-like"/>
</dbReference>
<sequence length="334" mass="40342">MMIQHIYEHYQMHVKELIPLGPYKSFWIRNKIYVLLPIGNMEEEVLVEMKKLSDYMNQQGDITVATFVPTIHGYYVSEIEEKNYCLLKGIRLLERHATPLGSELSLFHKRGAFFPEEIDKLSRIGEWKSLWEKRLDQLERFWQSQVMNHPSDVFDQLFIESFPYYLGIAENAIQYVVDTEIDDTPQLSDSATICQERFTPLLWQQTNRLKIPIDWVYDHPTRDIAEWMRSIITEKKKDSERLIVQFISEYERNYSLSSFGWRLLFARLLFPLQYFETVESYYQTDNEEYKSVYRDRLEDILHDMNRSEQFMKHFYEFFRLPVNKLGIRKLDWLS</sequence>
<evidence type="ECO:0000313" key="2">
    <source>
        <dbReference type="Proteomes" id="UP000002300"/>
    </source>
</evidence>
<dbReference type="eggNOG" id="COG2334">
    <property type="taxonomic scope" value="Bacteria"/>
</dbReference>
<dbReference type="Proteomes" id="UP000002300">
    <property type="component" value="Chromosome"/>
</dbReference>
<gene>
    <name evidence="1" type="ordered locus">Bcer98_3555</name>
</gene>
<name>A7GUF1_BACCN</name>
<dbReference type="NCBIfam" id="TIGR02905">
    <property type="entry name" value="spore_yutH"/>
    <property type="match status" value="1"/>
</dbReference>
<dbReference type="PANTHER" id="PTHR39179:SF2">
    <property type="entry name" value="ENDOSPORE COAT-ASSOCIATED PROTEIN YUTH"/>
    <property type="match status" value="1"/>
</dbReference>
<dbReference type="EMBL" id="CP000764">
    <property type="protein sequence ID" value="ABS23759.1"/>
    <property type="molecule type" value="Genomic_DNA"/>
</dbReference>
<organism evidence="1 2">
    <name type="scientific">Bacillus cytotoxicus (strain DSM 22905 / CIP 110041 / 391-98 / NVH 391-98)</name>
    <dbReference type="NCBI Taxonomy" id="315749"/>
    <lineage>
        <taxon>Bacteria</taxon>
        <taxon>Bacillati</taxon>
        <taxon>Bacillota</taxon>
        <taxon>Bacilli</taxon>
        <taxon>Bacillales</taxon>
        <taxon>Bacillaceae</taxon>
        <taxon>Bacillus</taxon>
        <taxon>Bacillus cereus group</taxon>
    </lineage>
</organism>
<keyword evidence="2" id="KW-1185">Reference proteome</keyword>
<reference evidence="1 2" key="1">
    <citation type="journal article" date="2008" name="Chem. Biol. Interact.">
        <title>Extending the Bacillus cereus group genomics to putative food-borne pathogens of different toxicity.</title>
        <authorList>
            <person name="Lapidus A."/>
            <person name="Goltsman E."/>
            <person name="Auger S."/>
            <person name="Galleron N."/>
            <person name="Segurens B."/>
            <person name="Dossat C."/>
            <person name="Land M.L."/>
            <person name="Broussolle V."/>
            <person name="Brillard J."/>
            <person name="Guinebretiere M.H."/>
            <person name="Sanchis V."/>
            <person name="Nguen-The C."/>
            <person name="Lereclus D."/>
            <person name="Richardson P."/>
            <person name="Wincker P."/>
            <person name="Weissenbach J."/>
            <person name="Ehrlich S.D."/>
            <person name="Sorokin A."/>
        </authorList>
    </citation>
    <scope>NUCLEOTIDE SEQUENCE [LARGE SCALE GENOMIC DNA]</scope>
    <source>
        <strain evidence="2">DSM 22905 / CIP 110041 / 391-98 / NVH 391-98</strain>
    </source>
</reference>
<accession>A7GUF1</accession>
<protein>
    <submittedName>
        <fullName evidence="1">Spore coat protein YutH</fullName>
    </submittedName>
</protein>
<proteinExistence type="predicted"/>
<dbReference type="Gene3D" id="3.90.1200.10">
    <property type="match status" value="1"/>
</dbReference>
<dbReference type="KEGG" id="bcy:Bcer98_3555"/>
<dbReference type="InterPro" id="IPR014254">
    <property type="entry name" value="Spore_coat_YutH"/>
</dbReference>
<dbReference type="PANTHER" id="PTHR39179">
    <property type="entry name" value="SPORE COAT PROTEIN I"/>
    <property type="match status" value="1"/>
</dbReference>
<evidence type="ECO:0000313" key="1">
    <source>
        <dbReference type="EMBL" id="ABS23759.1"/>
    </source>
</evidence>
<dbReference type="HOGENOM" id="CLU_830682_0_0_9"/>
<dbReference type="GO" id="GO:0042601">
    <property type="term" value="C:endospore-forming forespore"/>
    <property type="evidence" value="ECO:0007669"/>
    <property type="project" value="TreeGrafter"/>
</dbReference>
<dbReference type="AlphaFoldDB" id="A7GUF1"/>